<organism evidence="2 3">
    <name type="scientific">Nonomuraea insulae</name>
    <dbReference type="NCBI Taxonomy" id="1616787"/>
    <lineage>
        <taxon>Bacteria</taxon>
        <taxon>Bacillati</taxon>
        <taxon>Actinomycetota</taxon>
        <taxon>Actinomycetes</taxon>
        <taxon>Streptosporangiales</taxon>
        <taxon>Streptosporangiaceae</taxon>
        <taxon>Nonomuraea</taxon>
    </lineage>
</organism>
<evidence type="ECO:0000313" key="3">
    <source>
        <dbReference type="Proteomes" id="UP001596058"/>
    </source>
</evidence>
<reference evidence="3" key="1">
    <citation type="journal article" date="2019" name="Int. J. Syst. Evol. Microbiol.">
        <title>The Global Catalogue of Microorganisms (GCM) 10K type strain sequencing project: providing services to taxonomists for standard genome sequencing and annotation.</title>
        <authorList>
            <consortium name="The Broad Institute Genomics Platform"/>
            <consortium name="The Broad Institute Genome Sequencing Center for Infectious Disease"/>
            <person name="Wu L."/>
            <person name="Ma J."/>
        </authorList>
    </citation>
    <scope>NUCLEOTIDE SEQUENCE [LARGE SCALE GENOMIC DNA]</scope>
    <source>
        <strain evidence="3">CCUG 53903</strain>
    </source>
</reference>
<keyword evidence="1" id="KW-1133">Transmembrane helix</keyword>
<protein>
    <submittedName>
        <fullName evidence="2">DUF3592 domain-containing protein</fullName>
    </submittedName>
</protein>
<evidence type="ECO:0000256" key="1">
    <source>
        <dbReference type="SAM" id="Phobius"/>
    </source>
</evidence>
<proteinExistence type="predicted"/>
<feature type="transmembrane region" description="Helical" evidence="1">
    <location>
        <begin position="117"/>
        <end position="138"/>
    </location>
</feature>
<keyword evidence="3" id="KW-1185">Reference proteome</keyword>
<dbReference type="RefSeq" id="WP_379512233.1">
    <property type="nucleotide sequence ID" value="NZ_JBHSPA010000005.1"/>
</dbReference>
<name>A0ABW1CAI1_9ACTN</name>
<accession>A0ABW1CAI1</accession>
<keyword evidence="1" id="KW-0472">Membrane</keyword>
<evidence type="ECO:0000313" key="2">
    <source>
        <dbReference type="EMBL" id="MFC5822684.1"/>
    </source>
</evidence>
<dbReference type="EMBL" id="JBHSPA010000005">
    <property type="protein sequence ID" value="MFC5822684.1"/>
    <property type="molecule type" value="Genomic_DNA"/>
</dbReference>
<sequence>MSARKRFFSTTGLLALLALVGAVIVGDAAVRDYQELRVILERGVPAEATVIDVDRRRRSLDEPKVRFVTREGDSIEAWVGLHRWDGDVEMGTTRSVLYDPADPQGGVLDREEGSLYLTHQFSVLAVFVLTLFAVGLWWPEAFQTARAWIVARNEKVRGRRGEKAAR</sequence>
<dbReference type="Proteomes" id="UP001596058">
    <property type="component" value="Unassembled WGS sequence"/>
</dbReference>
<keyword evidence="1" id="KW-0812">Transmembrane</keyword>
<comment type="caution">
    <text evidence="2">The sequence shown here is derived from an EMBL/GenBank/DDBJ whole genome shotgun (WGS) entry which is preliminary data.</text>
</comment>
<gene>
    <name evidence="2" type="ORF">ACFPZ3_02340</name>
</gene>